<name>A0A5N5NVT0_PANHP</name>
<organism evidence="1 2">
    <name type="scientific">Pangasianodon hypophthalmus</name>
    <name type="common">Striped catfish</name>
    <name type="synonym">Helicophagus hypophthalmus</name>
    <dbReference type="NCBI Taxonomy" id="310915"/>
    <lineage>
        <taxon>Eukaryota</taxon>
        <taxon>Metazoa</taxon>
        <taxon>Chordata</taxon>
        <taxon>Craniata</taxon>
        <taxon>Vertebrata</taxon>
        <taxon>Euteleostomi</taxon>
        <taxon>Actinopterygii</taxon>
        <taxon>Neopterygii</taxon>
        <taxon>Teleostei</taxon>
        <taxon>Ostariophysi</taxon>
        <taxon>Siluriformes</taxon>
        <taxon>Pangasiidae</taxon>
        <taxon>Pangasianodon</taxon>
    </lineage>
</organism>
<proteinExistence type="predicted"/>
<keyword evidence="2" id="KW-1185">Reference proteome</keyword>
<reference evidence="1 2" key="1">
    <citation type="submission" date="2019-06" db="EMBL/GenBank/DDBJ databases">
        <title>A chromosome-scale genome assembly of the striped catfish, Pangasianodon hypophthalmus.</title>
        <authorList>
            <person name="Wen M."/>
            <person name="Zahm M."/>
            <person name="Roques C."/>
            <person name="Cabau C."/>
            <person name="Klopp C."/>
            <person name="Donnadieu C."/>
            <person name="Jouanno E."/>
            <person name="Avarre J.-C."/>
            <person name="Campet M."/>
            <person name="Ha T.T.T."/>
            <person name="Dugue R."/>
            <person name="Lampietro C."/>
            <person name="Louis A."/>
            <person name="Herpin A."/>
            <person name="Echchiki A."/>
            <person name="Berthelot C."/>
            <person name="Parey E."/>
            <person name="Roest-Crollius H."/>
            <person name="Braasch I."/>
            <person name="Postlethwait J."/>
            <person name="Bobe J."/>
            <person name="Montfort J."/>
            <person name="Bouchez O."/>
            <person name="Begum T."/>
            <person name="Schartl M."/>
            <person name="Guiguen Y."/>
        </authorList>
    </citation>
    <scope>NUCLEOTIDE SEQUENCE [LARGE SCALE GENOMIC DNA]</scope>
    <source>
        <strain evidence="1 2">Indonesia</strain>
        <tissue evidence="1">Blood</tissue>
    </source>
</reference>
<comment type="caution">
    <text evidence="1">The sequence shown here is derived from an EMBL/GenBank/DDBJ whole genome shotgun (WGS) entry which is preliminary data.</text>
</comment>
<evidence type="ECO:0000313" key="2">
    <source>
        <dbReference type="Proteomes" id="UP000327468"/>
    </source>
</evidence>
<accession>A0A5N5NVT0</accession>
<protein>
    <submittedName>
        <fullName evidence="1">Uncharacterized protein</fullName>
    </submittedName>
</protein>
<dbReference type="Proteomes" id="UP000327468">
    <property type="component" value="Chromosome 7"/>
</dbReference>
<evidence type="ECO:0000313" key="1">
    <source>
        <dbReference type="EMBL" id="KAB5571127.1"/>
    </source>
</evidence>
<sequence length="69" mass="7289">METDELNNITGSILGSGGSPKLSCVKLDVNPPLCCYGARGGGHVAHVRVNGKVKRRPGSFMVRYSSRAS</sequence>
<dbReference type="AlphaFoldDB" id="A0A5N5NVT0"/>
<dbReference type="EMBL" id="VFJC01000008">
    <property type="protein sequence ID" value="KAB5571127.1"/>
    <property type="molecule type" value="Genomic_DNA"/>
</dbReference>
<gene>
    <name evidence="1" type="ORF">PHYPO_G00221430</name>
</gene>